<reference evidence="4 5" key="1">
    <citation type="submission" date="2018-10" db="EMBL/GenBank/DDBJ databases">
        <title>Genomic Encyclopedia of Type Strains, Phase IV (KMG-IV): sequencing the most valuable type-strain genomes for metagenomic binning, comparative biology and taxonomic classification.</title>
        <authorList>
            <person name="Goeker M."/>
        </authorList>
    </citation>
    <scope>NUCLEOTIDE SEQUENCE [LARGE SCALE GENOMIC DNA]</scope>
    <source>
        <strain evidence="4 5">DSM 25586</strain>
    </source>
</reference>
<dbReference type="InterPro" id="IPR006016">
    <property type="entry name" value="UspA"/>
</dbReference>
<dbReference type="RefSeq" id="WP_120952102.1">
    <property type="nucleotide sequence ID" value="NZ_RBIR01000003.1"/>
</dbReference>
<dbReference type="InterPro" id="IPR006015">
    <property type="entry name" value="Universal_stress_UspA"/>
</dbReference>
<evidence type="ECO:0000256" key="1">
    <source>
        <dbReference type="ARBA" id="ARBA00008791"/>
    </source>
</evidence>
<proteinExistence type="inferred from homology"/>
<gene>
    <name evidence="4" type="ORF">C8D78_1634</name>
</gene>
<accession>A0A495ET94</accession>
<sequence length="345" mass="36345">MGREQVHPEPEWETGGQPAPPRGIVVGVDGSDHSHCALVWAAREAERRGRPLHIVTAYSVPIFAASGLDGGYATVDDSVIREGAEAILKHALDKVASYNIDVDGSVENGDASGVLLELSETAELLVFGSRGRGGFVGRLLGSVSSALPAHAKCPTVTVPLICADRLGESTSDKHVLAERAKSGFQPIENVVVAGVDGSEQARVAVLEAAAQAQRLSARLRLVCAVPQYTGSLAWVPTPMDRDALFADIKVQLDAGVAWLRSHFPNLQVETQLVDGSPVDILVEASRHVELLVVGTRGRGGFTGMLLGSTSDGVLHHAKGPVMVVPDRDDPRLADRASFGPMLGDS</sequence>
<dbReference type="SUPFAM" id="SSF52402">
    <property type="entry name" value="Adenine nucleotide alpha hydrolases-like"/>
    <property type="match status" value="2"/>
</dbReference>
<feature type="compositionally biased region" description="Basic and acidic residues" evidence="2">
    <location>
        <begin position="1"/>
        <end position="10"/>
    </location>
</feature>
<organism evidence="4 5">
    <name type="scientific">Arthrobacter oryzae</name>
    <dbReference type="NCBI Taxonomy" id="409290"/>
    <lineage>
        <taxon>Bacteria</taxon>
        <taxon>Bacillati</taxon>
        <taxon>Actinomycetota</taxon>
        <taxon>Actinomycetes</taxon>
        <taxon>Micrococcales</taxon>
        <taxon>Micrococcaceae</taxon>
        <taxon>Arthrobacter</taxon>
    </lineage>
</organism>
<protein>
    <submittedName>
        <fullName evidence="4">Nucleotide-binding universal stress UspA family protein</fullName>
    </submittedName>
</protein>
<dbReference type="OrthoDB" id="267918at2"/>
<dbReference type="Proteomes" id="UP000276055">
    <property type="component" value="Unassembled WGS sequence"/>
</dbReference>
<comment type="caution">
    <text evidence="4">The sequence shown here is derived from an EMBL/GenBank/DDBJ whole genome shotgun (WGS) entry which is preliminary data.</text>
</comment>
<dbReference type="AlphaFoldDB" id="A0A495ET94"/>
<evidence type="ECO:0000313" key="5">
    <source>
        <dbReference type="Proteomes" id="UP000276055"/>
    </source>
</evidence>
<dbReference type="PANTHER" id="PTHR31964:SF113">
    <property type="entry name" value="USPA DOMAIN-CONTAINING PROTEIN"/>
    <property type="match status" value="1"/>
</dbReference>
<dbReference type="Gene3D" id="3.40.50.620">
    <property type="entry name" value="HUPs"/>
    <property type="match status" value="2"/>
</dbReference>
<evidence type="ECO:0000256" key="2">
    <source>
        <dbReference type="SAM" id="MobiDB-lite"/>
    </source>
</evidence>
<dbReference type="EMBL" id="RBIR01000003">
    <property type="protein sequence ID" value="RKR19823.1"/>
    <property type="molecule type" value="Genomic_DNA"/>
</dbReference>
<dbReference type="PANTHER" id="PTHR31964">
    <property type="entry name" value="ADENINE NUCLEOTIDE ALPHA HYDROLASES-LIKE SUPERFAMILY PROTEIN"/>
    <property type="match status" value="1"/>
</dbReference>
<name>A0A495ET94_9MICC</name>
<feature type="domain" description="UspA" evidence="3">
    <location>
        <begin position="24"/>
        <end position="159"/>
    </location>
</feature>
<evidence type="ECO:0000313" key="4">
    <source>
        <dbReference type="EMBL" id="RKR19823.1"/>
    </source>
</evidence>
<dbReference type="InterPro" id="IPR014729">
    <property type="entry name" value="Rossmann-like_a/b/a_fold"/>
</dbReference>
<feature type="region of interest" description="Disordered" evidence="2">
    <location>
        <begin position="1"/>
        <end position="22"/>
    </location>
</feature>
<feature type="domain" description="UspA" evidence="3">
    <location>
        <begin position="191"/>
        <end position="325"/>
    </location>
</feature>
<dbReference type="Pfam" id="PF00582">
    <property type="entry name" value="Usp"/>
    <property type="match status" value="2"/>
</dbReference>
<comment type="similarity">
    <text evidence="1">Belongs to the universal stress protein A family.</text>
</comment>
<evidence type="ECO:0000259" key="3">
    <source>
        <dbReference type="Pfam" id="PF00582"/>
    </source>
</evidence>
<dbReference type="PRINTS" id="PR01438">
    <property type="entry name" value="UNVRSLSTRESS"/>
</dbReference>